<dbReference type="SUPFAM" id="SSF52266">
    <property type="entry name" value="SGNH hydrolase"/>
    <property type="match status" value="1"/>
</dbReference>
<feature type="transmembrane region" description="Helical" evidence="1">
    <location>
        <begin position="141"/>
        <end position="167"/>
    </location>
</feature>
<dbReference type="STRING" id="1123024.GCA_000423625_01845"/>
<evidence type="ECO:0000259" key="2">
    <source>
        <dbReference type="Pfam" id="PF13472"/>
    </source>
</evidence>
<dbReference type="InterPro" id="IPR036514">
    <property type="entry name" value="SGNH_hydro_sf"/>
</dbReference>
<dbReference type="RefSeq" id="WP_028929769.1">
    <property type="nucleotide sequence ID" value="NZ_AUII01000006.1"/>
</dbReference>
<dbReference type="Gene3D" id="3.40.50.1110">
    <property type="entry name" value="SGNH hydrolase"/>
    <property type="match status" value="1"/>
</dbReference>
<reference evidence="3 4" key="1">
    <citation type="submission" date="2019-07" db="EMBL/GenBank/DDBJ databases">
        <title>Whole genome shotgun sequence of Pseudonocardia asaccharolytica NBRC 16224.</title>
        <authorList>
            <person name="Hosoyama A."/>
            <person name="Uohara A."/>
            <person name="Ohji S."/>
            <person name="Ichikawa N."/>
        </authorList>
    </citation>
    <scope>NUCLEOTIDE SEQUENCE [LARGE SCALE GENOMIC DNA]</scope>
    <source>
        <strain evidence="3 4">NBRC 16224</strain>
    </source>
</reference>
<proteinExistence type="predicted"/>
<dbReference type="Pfam" id="PF13472">
    <property type="entry name" value="Lipase_GDSL_2"/>
    <property type="match status" value="1"/>
</dbReference>
<evidence type="ECO:0000256" key="1">
    <source>
        <dbReference type="SAM" id="Phobius"/>
    </source>
</evidence>
<dbReference type="InterPro" id="IPR013830">
    <property type="entry name" value="SGNH_hydro"/>
</dbReference>
<comment type="caution">
    <text evidence="3">The sequence shown here is derived from an EMBL/GenBank/DDBJ whole genome shotgun (WGS) entry which is preliminary data.</text>
</comment>
<keyword evidence="1" id="KW-0812">Transmembrane</keyword>
<gene>
    <name evidence="3" type="ORF">PA7_34470</name>
</gene>
<sequence length="507" mass="53835">MLRTAQRRPEPPRRHPRRHLGGLLRELRSWPTLLLIALCVFAGIPAAVALTPNQEIVTLGQHISVGARTPTLSVAGPAQLVQIGNTELDIPRLRVYGPLRPQLVLGPVQRNAAAAEVLDPDRTRQAREDATTTLTNGFLRWYAFGALGLVAITLAASAIAGCIRILALLRRQSRIDRAHLSIAEIWHRSAGTLGRMTVLALTASLLAWGACGAMAYQGTVRGLAHISSLSDLVGTYHVSPAPVGPKVFGYTGAVIGDSRVARVGGPPIPDATPADLACERSADSLARELGRLLTTQVRNLACSGATITEGLRGPQQRGDQTVPAQVGLLKQIDGLRFVVVAIGPNDLGWADFLSYCYGAPDCTDNLTQGEFDYRLAAFDREYGNLLQDLGELPERPQVVIMTSYDVFDPDADCPDSHGPPGVAGLDRAKIELLSARNAALNSILRSGAEKYGFDVARPGLAQLCTGPAGDALGPDLQGLAAPHPFHPTGVGSLRMAAATARLLEPLP</sequence>
<keyword evidence="1" id="KW-0472">Membrane</keyword>
<keyword evidence="1" id="KW-1133">Transmembrane helix</keyword>
<protein>
    <recommendedName>
        <fullName evidence="2">SGNH hydrolase-type esterase domain-containing protein</fullName>
    </recommendedName>
</protein>
<feature type="domain" description="SGNH hydrolase-type esterase" evidence="2">
    <location>
        <begin position="254"/>
        <end position="491"/>
    </location>
</feature>
<feature type="transmembrane region" description="Helical" evidence="1">
    <location>
        <begin position="196"/>
        <end position="216"/>
    </location>
</feature>
<evidence type="ECO:0000313" key="4">
    <source>
        <dbReference type="Proteomes" id="UP000321328"/>
    </source>
</evidence>
<keyword evidence="4" id="KW-1185">Reference proteome</keyword>
<dbReference type="Proteomes" id="UP000321328">
    <property type="component" value="Unassembled WGS sequence"/>
</dbReference>
<name>A0A511D486_9PSEU</name>
<dbReference type="AlphaFoldDB" id="A0A511D486"/>
<dbReference type="EMBL" id="BJVI01000041">
    <property type="protein sequence ID" value="GEL19610.1"/>
    <property type="molecule type" value="Genomic_DNA"/>
</dbReference>
<accession>A0A511D486</accession>
<organism evidence="3 4">
    <name type="scientific">Pseudonocardia asaccharolytica DSM 44247 = NBRC 16224</name>
    <dbReference type="NCBI Taxonomy" id="1123024"/>
    <lineage>
        <taxon>Bacteria</taxon>
        <taxon>Bacillati</taxon>
        <taxon>Actinomycetota</taxon>
        <taxon>Actinomycetes</taxon>
        <taxon>Pseudonocardiales</taxon>
        <taxon>Pseudonocardiaceae</taxon>
        <taxon>Pseudonocardia</taxon>
    </lineage>
</organism>
<dbReference type="OrthoDB" id="5503950at2"/>
<evidence type="ECO:0000313" key="3">
    <source>
        <dbReference type="EMBL" id="GEL19610.1"/>
    </source>
</evidence>